<dbReference type="Gene3D" id="2.170.130.10">
    <property type="entry name" value="TonB-dependent receptor, plug domain"/>
    <property type="match status" value="1"/>
</dbReference>
<keyword evidence="2 9" id="KW-0813">Transport</keyword>
<dbReference type="NCBIfam" id="TIGR01782">
    <property type="entry name" value="TonB-Xanth-Caul"/>
    <property type="match status" value="1"/>
</dbReference>
<feature type="chain" id="PRO_5022032145" evidence="12">
    <location>
        <begin position="30"/>
        <end position="905"/>
    </location>
</feature>
<evidence type="ECO:0000256" key="6">
    <source>
        <dbReference type="ARBA" id="ARBA00023077"/>
    </source>
</evidence>
<keyword evidence="16" id="KW-1185">Reference proteome</keyword>
<dbReference type="Pfam" id="PF00593">
    <property type="entry name" value="TonB_dep_Rec_b-barrel"/>
    <property type="match status" value="1"/>
</dbReference>
<keyword evidence="3 9" id="KW-1134">Transmembrane beta strand</keyword>
<keyword evidence="5 12" id="KW-0732">Signal</keyword>
<comment type="subcellular location">
    <subcellularLocation>
        <location evidence="1 9">Cell outer membrane</location>
        <topology evidence="1 9">Multi-pass membrane protein</topology>
    </subcellularLocation>
</comment>
<evidence type="ECO:0000256" key="2">
    <source>
        <dbReference type="ARBA" id="ARBA00022448"/>
    </source>
</evidence>
<feature type="domain" description="TonB-dependent receptor-like beta-barrel" evidence="13">
    <location>
        <begin position="405"/>
        <end position="872"/>
    </location>
</feature>
<evidence type="ECO:0000256" key="5">
    <source>
        <dbReference type="ARBA" id="ARBA00022729"/>
    </source>
</evidence>
<evidence type="ECO:0000259" key="13">
    <source>
        <dbReference type="Pfam" id="PF00593"/>
    </source>
</evidence>
<evidence type="ECO:0000256" key="8">
    <source>
        <dbReference type="ARBA" id="ARBA00023237"/>
    </source>
</evidence>
<accession>A0A518RIY7</accession>
<proteinExistence type="inferred from homology"/>
<dbReference type="PANTHER" id="PTHR40980:SF3">
    <property type="entry name" value="TONB-DEPENDENT RECEPTOR-LIKE BETA-BARREL DOMAIN-CONTAINING PROTEIN"/>
    <property type="match status" value="1"/>
</dbReference>
<dbReference type="InterPro" id="IPR000531">
    <property type="entry name" value="Beta-barrel_TonB"/>
</dbReference>
<evidence type="ECO:0000256" key="3">
    <source>
        <dbReference type="ARBA" id="ARBA00022452"/>
    </source>
</evidence>
<sequence length="905" mass="99504">MEDALKRIAKISQIALVAAMLGAAPNCFAQENESAAEAETGDTQAPTTEVIVTGIRESEAESIDIKRRSKLIVDSIVAEDIGKLPDQNVAESLERVSGVQVRREIDEAADIAIRGLSQNRLEFNGHTLISPYGRGADGPDEGAYNVLTLIPSELVARMDVTKLPSPSMIEGSLGGTVNILTRRASSRKKFFIGGSAQIVDKSKAGDPSYRLTGLVAASFLDGRLGVAIGANYQRLNIGQDSFDSYSSWREQPDNFSSDPDVVDPNGDGNNIYYFNDIRYQRLQEKRTKYGVTTNIFFEANDSLEFHADLLYAHADTDRKRNWVSIPLSRAASGYTDLVVSENENIVAGTVRAVIQGNAERLTLPTDIFSGQFGVKGKLGDRIELSSDVSFTRATQDYGQTYLRADTTSAQLVSFDFRDRDVPAVGLPANVDITDPALYIYRTSFDNRYLYEAEEATFRLDARYSFDRGFLTSIEAGYRFAQIDLNRETYRNQTTYPTGASTRIPVTAIPGNYEIVEFDRFLTGAQGDFPTAYLVPITDKQGNEGICQVFSSTCTPNLYDPTSSFTLREPVHSAYVQGNFETRLLALPVSGNFGLRYVNTRLIADGFYGIRGSTTPGAFEPVNQTVAYDDWLPSVATRFEVSDNVLFRLGAARVMARPDTRDQSPSFSITSAGTGAGGNPALQPFRVNQLDASIEWYPRRGALWSLAAFYKDVESFIYSQTVEEVIPGLDADPNDSDPETPYRIGRTFNGQGATIKGFEVQIRQPLDFLPGPLEHFGVKGTYTFIDSKSGIIDGRTNEELPLQSLSKHSGTALLFYEDGPFGMRVGYSYRSGFLNRIGLSGNGIYYRAAGYLSAGVDYDIAKGVKISVSGSNLTNTPTRKYANYEEATASYLENGRNLTATLTFRF</sequence>
<dbReference type="PROSITE" id="PS01156">
    <property type="entry name" value="TONB_DEPENDENT_REC_2"/>
    <property type="match status" value="1"/>
</dbReference>
<dbReference type="AlphaFoldDB" id="A0A518RIY7"/>
<keyword evidence="4 9" id="KW-0812">Transmembrane</keyword>
<dbReference type="Pfam" id="PF07715">
    <property type="entry name" value="Plug"/>
    <property type="match status" value="1"/>
</dbReference>
<dbReference type="OrthoDB" id="5476657at2"/>
<name>A0A518RIY7_9SPHN</name>
<keyword evidence="8 9" id="KW-0998">Cell outer membrane</keyword>
<evidence type="ECO:0000313" key="16">
    <source>
        <dbReference type="Proteomes" id="UP000318055"/>
    </source>
</evidence>
<feature type="short sequence motif" description="TonB C-terminal box" evidence="10">
    <location>
        <begin position="888"/>
        <end position="905"/>
    </location>
</feature>
<keyword evidence="7 9" id="KW-0472">Membrane</keyword>
<feature type="signal peptide" evidence="12">
    <location>
        <begin position="1"/>
        <end position="29"/>
    </location>
</feature>
<gene>
    <name evidence="15" type="ORF">FPZ54_16250</name>
</gene>
<dbReference type="InterPro" id="IPR010917">
    <property type="entry name" value="TonB_rcpt_CS"/>
</dbReference>
<evidence type="ECO:0000256" key="7">
    <source>
        <dbReference type="ARBA" id="ARBA00023136"/>
    </source>
</evidence>
<dbReference type="SUPFAM" id="SSF56935">
    <property type="entry name" value="Porins"/>
    <property type="match status" value="1"/>
</dbReference>
<evidence type="ECO:0000256" key="12">
    <source>
        <dbReference type="SAM" id="SignalP"/>
    </source>
</evidence>
<evidence type="ECO:0000259" key="14">
    <source>
        <dbReference type="Pfam" id="PF07715"/>
    </source>
</evidence>
<dbReference type="PROSITE" id="PS52016">
    <property type="entry name" value="TONB_DEPENDENT_REC_3"/>
    <property type="match status" value="1"/>
</dbReference>
<protein>
    <submittedName>
        <fullName evidence="15">TonB-dependent receptor</fullName>
    </submittedName>
</protein>
<dbReference type="InterPro" id="IPR010104">
    <property type="entry name" value="TonB_rcpt_bac"/>
</dbReference>
<dbReference type="InterPro" id="IPR037066">
    <property type="entry name" value="Plug_dom_sf"/>
</dbReference>
<evidence type="ECO:0000256" key="11">
    <source>
        <dbReference type="RuleBase" id="RU003357"/>
    </source>
</evidence>
<dbReference type="KEGG" id="ssua:FPZ54_16250"/>
<dbReference type="EMBL" id="CP042239">
    <property type="protein sequence ID" value="QDX27402.1"/>
    <property type="molecule type" value="Genomic_DNA"/>
</dbReference>
<dbReference type="PANTHER" id="PTHR40980">
    <property type="entry name" value="PLUG DOMAIN-CONTAINING PROTEIN"/>
    <property type="match status" value="1"/>
</dbReference>
<evidence type="ECO:0000256" key="4">
    <source>
        <dbReference type="ARBA" id="ARBA00022692"/>
    </source>
</evidence>
<dbReference type="Gene3D" id="2.40.170.20">
    <property type="entry name" value="TonB-dependent receptor, beta-barrel domain"/>
    <property type="match status" value="1"/>
</dbReference>
<dbReference type="CDD" id="cd01347">
    <property type="entry name" value="ligand_gated_channel"/>
    <property type="match status" value="1"/>
</dbReference>
<comment type="similarity">
    <text evidence="9 11">Belongs to the TonB-dependent receptor family.</text>
</comment>
<evidence type="ECO:0000256" key="10">
    <source>
        <dbReference type="PROSITE-ProRule" id="PRU10144"/>
    </source>
</evidence>
<dbReference type="GO" id="GO:0009279">
    <property type="term" value="C:cell outer membrane"/>
    <property type="evidence" value="ECO:0007669"/>
    <property type="project" value="UniProtKB-SubCell"/>
</dbReference>
<organism evidence="15 16">
    <name type="scientific">Sphingomonas suaedae</name>
    <dbReference type="NCBI Taxonomy" id="2599297"/>
    <lineage>
        <taxon>Bacteria</taxon>
        <taxon>Pseudomonadati</taxon>
        <taxon>Pseudomonadota</taxon>
        <taxon>Alphaproteobacteria</taxon>
        <taxon>Sphingomonadales</taxon>
        <taxon>Sphingomonadaceae</taxon>
        <taxon>Sphingomonas</taxon>
    </lineage>
</organism>
<keyword evidence="6 11" id="KW-0798">TonB box</keyword>
<dbReference type="Proteomes" id="UP000318055">
    <property type="component" value="Chromosome"/>
</dbReference>
<feature type="domain" description="TonB-dependent receptor plug" evidence="14">
    <location>
        <begin position="69"/>
        <end position="175"/>
    </location>
</feature>
<evidence type="ECO:0000256" key="1">
    <source>
        <dbReference type="ARBA" id="ARBA00004571"/>
    </source>
</evidence>
<dbReference type="InterPro" id="IPR036942">
    <property type="entry name" value="Beta-barrel_TonB_sf"/>
</dbReference>
<keyword evidence="15" id="KW-0675">Receptor</keyword>
<evidence type="ECO:0000313" key="15">
    <source>
        <dbReference type="EMBL" id="QDX27402.1"/>
    </source>
</evidence>
<evidence type="ECO:0000256" key="9">
    <source>
        <dbReference type="PROSITE-ProRule" id="PRU01360"/>
    </source>
</evidence>
<dbReference type="InterPro" id="IPR012910">
    <property type="entry name" value="Plug_dom"/>
</dbReference>
<reference evidence="15 16" key="1">
    <citation type="submission" date="2019-07" db="EMBL/GenBank/DDBJ databases">
        <title>Sphingomonas alkalisoli sp. nov., isolated from rhizosphere soil of Suaedae salsa.</title>
        <authorList>
            <person name="Zhang H."/>
            <person name="Xu L."/>
            <person name="Zhang J.-X."/>
            <person name="Sun J.-Q."/>
        </authorList>
    </citation>
    <scope>NUCLEOTIDE SEQUENCE [LARGE SCALE GENOMIC DNA]</scope>
    <source>
        <strain evidence="15 16">XS-10</strain>
    </source>
</reference>
<dbReference type="InterPro" id="IPR039426">
    <property type="entry name" value="TonB-dep_rcpt-like"/>
</dbReference>